<dbReference type="Pfam" id="PF00004">
    <property type="entry name" value="AAA"/>
    <property type="match status" value="1"/>
</dbReference>
<keyword evidence="6" id="KW-1185">Reference proteome</keyword>
<dbReference type="Proteomes" id="UP000315388">
    <property type="component" value="Unassembled WGS sequence"/>
</dbReference>
<reference evidence="5 6" key="1">
    <citation type="journal article" date="2003" name="Int. J. Syst. Evol. Microbiol.">
        <title>Towards a standardized format for the description of a novel species (of an established genus): Ochrobactrum gallinifaecis sp. nov.</title>
        <authorList>
            <person name="Kampfer P."/>
            <person name="Buczolits S."/>
            <person name="Albrecht A."/>
            <person name="Busse H.J."/>
            <person name="Stackebrandt E."/>
        </authorList>
    </citation>
    <scope>NUCLEOTIDE SEQUENCE [LARGE SCALE GENOMIC DNA]</scope>
    <source>
        <strain evidence="5 6">ISO 196</strain>
    </source>
</reference>
<evidence type="ECO:0000256" key="1">
    <source>
        <dbReference type="ARBA" id="ARBA00006914"/>
    </source>
</evidence>
<evidence type="ECO:0000259" key="4">
    <source>
        <dbReference type="SMART" id="SM00382"/>
    </source>
</evidence>
<name>A0A502BMW4_9HYPH</name>
<dbReference type="InterPro" id="IPR050221">
    <property type="entry name" value="26S_Proteasome_ATPase"/>
</dbReference>
<dbReference type="CDD" id="cd19481">
    <property type="entry name" value="RecA-like_protease"/>
    <property type="match status" value="1"/>
</dbReference>
<dbReference type="InterPro" id="IPR003959">
    <property type="entry name" value="ATPase_AAA_core"/>
</dbReference>
<evidence type="ECO:0000313" key="6">
    <source>
        <dbReference type="Proteomes" id="UP000315388"/>
    </source>
</evidence>
<sequence length="373" mass="40956">MTISNTELLQLFDAALSADYTRVRRIGSNISRTLAADDPEAASALKSLIRRKGIPLQASGYTESLPVDSKSRSPLVEEQPWPTTPLFIEQENGAVFRDFIEDASNAELLTSKGISTRLSLLLSGPPGTGKSLLAGHVAAQLNKPLYVVRLDSVVSSFLGDTAKNLRSVFDFIPNRNAVLFLDEMDAVAKVRDDKNELGELKRVVNTLIQGLDSLDDRSIIIGATNHAQLLDAAIWRRFPYKIELASPSLDVRIDLWKNFLQIDDSENSNSILLAKISKGLTGAEIEDISLSARRHALLDNRPVDFSAVAWASLCLTEGKSVMPERNGLNTETKKKLALYLLQHAHVSGADVARFLGITRQAVSAYLKDERYGN</sequence>
<evidence type="ECO:0000256" key="3">
    <source>
        <dbReference type="ARBA" id="ARBA00022840"/>
    </source>
</evidence>
<dbReference type="GO" id="GO:0016887">
    <property type="term" value="F:ATP hydrolysis activity"/>
    <property type="evidence" value="ECO:0007669"/>
    <property type="project" value="InterPro"/>
</dbReference>
<gene>
    <name evidence="5" type="ORF">FHY56_10635</name>
</gene>
<dbReference type="AlphaFoldDB" id="A0A502BMW4"/>
<dbReference type="InterPro" id="IPR003593">
    <property type="entry name" value="AAA+_ATPase"/>
</dbReference>
<dbReference type="Gene3D" id="3.40.50.300">
    <property type="entry name" value="P-loop containing nucleotide triphosphate hydrolases"/>
    <property type="match status" value="1"/>
</dbReference>
<evidence type="ECO:0000256" key="2">
    <source>
        <dbReference type="ARBA" id="ARBA00022741"/>
    </source>
</evidence>
<dbReference type="SMART" id="SM00382">
    <property type="entry name" value="AAA"/>
    <property type="match status" value="1"/>
</dbReference>
<dbReference type="EMBL" id="VEWJ01000006">
    <property type="protein sequence ID" value="TPF75167.1"/>
    <property type="molecule type" value="Genomic_DNA"/>
</dbReference>
<organism evidence="5 6">
    <name type="scientific">Brucella gallinifaecis</name>
    <dbReference type="NCBI Taxonomy" id="215590"/>
    <lineage>
        <taxon>Bacteria</taxon>
        <taxon>Pseudomonadati</taxon>
        <taxon>Pseudomonadota</taxon>
        <taxon>Alphaproteobacteria</taxon>
        <taxon>Hyphomicrobiales</taxon>
        <taxon>Brucellaceae</taxon>
        <taxon>Brucella/Ochrobactrum group</taxon>
        <taxon>Brucella</taxon>
    </lineage>
</organism>
<feature type="domain" description="AAA+ ATPase" evidence="4">
    <location>
        <begin position="116"/>
        <end position="248"/>
    </location>
</feature>
<keyword evidence="3" id="KW-0067">ATP-binding</keyword>
<dbReference type="RefSeq" id="WP_140905142.1">
    <property type="nucleotide sequence ID" value="NZ_JBHTMD010000007.1"/>
</dbReference>
<proteinExistence type="inferred from homology"/>
<dbReference type="SUPFAM" id="SSF52540">
    <property type="entry name" value="P-loop containing nucleoside triphosphate hydrolases"/>
    <property type="match status" value="1"/>
</dbReference>
<dbReference type="GO" id="GO:0005524">
    <property type="term" value="F:ATP binding"/>
    <property type="evidence" value="ECO:0007669"/>
    <property type="project" value="UniProtKB-KW"/>
</dbReference>
<comment type="similarity">
    <text evidence="1">Belongs to the AAA ATPase family.</text>
</comment>
<protein>
    <submittedName>
        <fullName evidence="5">AAA family ATPase</fullName>
    </submittedName>
</protein>
<keyword evidence="2" id="KW-0547">Nucleotide-binding</keyword>
<evidence type="ECO:0000313" key="5">
    <source>
        <dbReference type="EMBL" id="TPF75167.1"/>
    </source>
</evidence>
<dbReference type="InterPro" id="IPR027417">
    <property type="entry name" value="P-loop_NTPase"/>
</dbReference>
<comment type="caution">
    <text evidence="5">The sequence shown here is derived from an EMBL/GenBank/DDBJ whole genome shotgun (WGS) entry which is preliminary data.</text>
</comment>
<dbReference type="PANTHER" id="PTHR23073">
    <property type="entry name" value="26S PROTEASOME REGULATORY SUBUNIT"/>
    <property type="match status" value="1"/>
</dbReference>
<accession>A0A502BMW4</accession>
<dbReference type="OrthoDB" id="7438987at2"/>